<evidence type="ECO:0000256" key="2">
    <source>
        <dbReference type="SAM" id="Phobius"/>
    </source>
</evidence>
<evidence type="ECO:0000256" key="3">
    <source>
        <dbReference type="SAM" id="SignalP"/>
    </source>
</evidence>
<organism evidence="4 5">
    <name type="scientific">Moesziomyces aphidis</name>
    <name type="common">Pseudozyma aphidis</name>
    <dbReference type="NCBI Taxonomy" id="84754"/>
    <lineage>
        <taxon>Eukaryota</taxon>
        <taxon>Fungi</taxon>
        <taxon>Dikarya</taxon>
        <taxon>Basidiomycota</taxon>
        <taxon>Ustilaginomycotina</taxon>
        <taxon>Ustilaginomycetes</taxon>
        <taxon>Ustilaginales</taxon>
        <taxon>Ustilaginaceae</taxon>
        <taxon>Moesziomyces</taxon>
    </lineage>
</organism>
<feature type="transmembrane region" description="Helical" evidence="2">
    <location>
        <begin position="227"/>
        <end position="251"/>
    </location>
</feature>
<feature type="signal peptide" evidence="3">
    <location>
        <begin position="1"/>
        <end position="24"/>
    </location>
</feature>
<sequence length="341" mass="37213">MKHLFRVIVVVWATRLLVVSQAAAAPMLPESVAEEAGNGALEALRSRLTPLQLPPAPHQFAYQFPPATFTNKVDELEFDLATLPKIRTSPAPKLRVYIIMDYKTPSPPYLTAKTETEKKSSAAFEDYRLIWWDVYMVGFHLPRKGNCFVLASPLGGLATERLFPQACEVFEIPAFVLLSSMHADSIGQSMGAAGAVLYIFCGRTSFLARSGFLSLIPPNRTIINMKVLQISFVIALAACTFSMVTAVPVPLGAGFEKVTREGASAEEDGIASLTNGLRKLEIKPPRRLASEVNDPSAPRYASGGAEKAKKLWEDLTIGESTIKRGREGETGSAARTSRQRQ</sequence>
<dbReference type="OrthoDB" id="10466030at2759"/>
<evidence type="ECO:0000256" key="1">
    <source>
        <dbReference type="SAM" id="MobiDB-lite"/>
    </source>
</evidence>
<keyword evidence="2" id="KW-1133">Transmembrane helix</keyword>
<evidence type="ECO:0000313" key="5">
    <source>
        <dbReference type="Proteomes" id="UP000019462"/>
    </source>
</evidence>
<keyword evidence="3" id="KW-0732">Signal</keyword>
<protein>
    <submittedName>
        <fullName evidence="4">Uncharacterized protein</fullName>
    </submittedName>
</protein>
<proteinExistence type="predicted"/>
<dbReference type="Proteomes" id="UP000019462">
    <property type="component" value="Unassembled WGS sequence"/>
</dbReference>
<gene>
    <name evidence="4" type="ORF">PaG_06465</name>
</gene>
<reference evidence="4 5" key="1">
    <citation type="journal article" date="2014" name="Genome Announc.">
        <title>Genome sequence of the basidiomycetous fungus Pseudozyma aphidis DSM70725, an efficient producer of biosurfactant mannosylerythritol lipids.</title>
        <authorList>
            <person name="Lorenz S."/>
            <person name="Guenther M."/>
            <person name="Grumaz C."/>
            <person name="Rupp S."/>
            <person name="Zibek S."/>
            <person name="Sohn K."/>
        </authorList>
    </citation>
    <scope>NUCLEOTIDE SEQUENCE [LARGE SCALE GENOMIC DNA]</scope>
    <source>
        <strain evidence="5">ATCC 32657 / CBS 517.83 / DSM 70725 / JCM 10318 / NBRC 10182 / NRRL Y-7954 / St-0401</strain>
    </source>
</reference>
<keyword evidence="5" id="KW-1185">Reference proteome</keyword>
<feature type="region of interest" description="Disordered" evidence="1">
    <location>
        <begin position="321"/>
        <end position="341"/>
    </location>
</feature>
<keyword evidence="2" id="KW-0812">Transmembrane</keyword>
<comment type="caution">
    <text evidence="4">The sequence shown here is derived from an EMBL/GenBank/DDBJ whole genome shotgun (WGS) entry which is preliminary data.</text>
</comment>
<keyword evidence="2" id="KW-0472">Membrane</keyword>
<feature type="region of interest" description="Disordered" evidence="1">
    <location>
        <begin position="287"/>
        <end position="306"/>
    </location>
</feature>
<evidence type="ECO:0000313" key="4">
    <source>
        <dbReference type="EMBL" id="ETS59546.1"/>
    </source>
</evidence>
<dbReference type="EMBL" id="AWNI01000042">
    <property type="protein sequence ID" value="ETS59546.1"/>
    <property type="molecule type" value="Genomic_DNA"/>
</dbReference>
<accession>W3VFM7</accession>
<feature type="chain" id="PRO_5004832931" evidence="3">
    <location>
        <begin position="25"/>
        <end position="341"/>
    </location>
</feature>
<dbReference type="AlphaFoldDB" id="W3VFM7"/>
<dbReference type="HOGENOM" id="CLU_900141_0_0_1"/>
<name>W3VFM7_MOEAP</name>